<evidence type="ECO:0000313" key="4">
    <source>
        <dbReference type="Proteomes" id="UP000605784"/>
    </source>
</evidence>
<dbReference type="AlphaFoldDB" id="A0A830GLL5"/>
<keyword evidence="2" id="KW-0812">Transmembrane</keyword>
<name>A0A830GLL5_9EURY</name>
<gene>
    <name evidence="3" type="ORF">GCM10009030_12580</name>
</gene>
<reference evidence="3" key="2">
    <citation type="submission" date="2020-09" db="EMBL/GenBank/DDBJ databases">
        <authorList>
            <person name="Sun Q."/>
            <person name="Ohkuma M."/>
        </authorList>
    </citation>
    <scope>NUCLEOTIDE SEQUENCE</scope>
    <source>
        <strain evidence="3">JCM 17820</strain>
    </source>
</reference>
<reference evidence="3" key="1">
    <citation type="journal article" date="2014" name="Int. J. Syst. Evol. Microbiol.">
        <title>Complete genome sequence of Corynebacterium casei LMG S-19264T (=DSM 44701T), isolated from a smear-ripened cheese.</title>
        <authorList>
            <consortium name="US DOE Joint Genome Institute (JGI-PGF)"/>
            <person name="Walter F."/>
            <person name="Albersmeier A."/>
            <person name="Kalinowski J."/>
            <person name="Ruckert C."/>
        </authorList>
    </citation>
    <scope>NUCLEOTIDE SEQUENCE</scope>
    <source>
        <strain evidence="3">JCM 17820</strain>
    </source>
</reference>
<sequence>MMSSTTDRALGTLWRVLLAGVALLVALSVAAAVLAVLQNLLAALLSLLMTALLVVGVGYAVYWAGSSLLGSDESPAEAPAEYGPAADADAVDRLTEKYRDGALTERELERELEQVMDEAAGDGDDERESELN</sequence>
<keyword evidence="2" id="KW-1133">Transmembrane helix</keyword>
<feature type="transmembrane region" description="Helical" evidence="2">
    <location>
        <begin position="41"/>
        <end position="62"/>
    </location>
</feature>
<comment type="caution">
    <text evidence="3">The sequence shown here is derived from an EMBL/GenBank/DDBJ whole genome shotgun (WGS) entry which is preliminary data.</text>
</comment>
<organism evidence="3 4">
    <name type="scientific">Haloarcula pellucida</name>
    <dbReference type="NCBI Taxonomy" id="1427151"/>
    <lineage>
        <taxon>Archaea</taxon>
        <taxon>Methanobacteriati</taxon>
        <taxon>Methanobacteriota</taxon>
        <taxon>Stenosarchaea group</taxon>
        <taxon>Halobacteria</taxon>
        <taxon>Halobacteriales</taxon>
        <taxon>Haloarculaceae</taxon>
        <taxon>Haloarcula</taxon>
    </lineage>
</organism>
<evidence type="ECO:0000313" key="3">
    <source>
        <dbReference type="EMBL" id="GGN90495.1"/>
    </source>
</evidence>
<protein>
    <recommendedName>
        <fullName evidence="5">SHOCT domain-containing protein</fullName>
    </recommendedName>
</protein>
<dbReference type="EMBL" id="BMOU01000001">
    <property type="protein sequence ID" value="GGN90495.1"/>
    <property type="molecule type" value="Genomic_DNA"/>
</dbReference>
<evidence type="ECO:0000256" key="1">
    <source>
        <dbReference type="SAM" id="MobiDB-lite"/>
    </source>
</evidence>
<accession>A0A830GLL5</accession>
<proteinExistence type="predicted"/>
<feature type="compositionally biased region" description="Acidic residues" evidence="1">
    <location>
        <begin position="114"/>
        <end position="132"/>
    </location>
</feature>
<evidence type="ECO:0000256" key="2">
    <source>
        <dbReference type="SAM" id="Phobius"/>
    </source>
</evidence>
<keyword evidence="2" id="KW-0472">Membrane</keyword>
<dbReference type="Proteomes" id="UP000605784">
    <property type="component" value="Unassembled WGS sequence"/>
</dbReference>
<feature type="region of interest" description="Disordered" evidence="1">
    <location>
        <begin position="113"/>
        <end position="132"/>
    </location>
</feature>
<keyword evidence="4" id="KW-1185">Reference proteome</keyword>
<evidence type="ECO:0008006" key="5">
    <source>
        <dbReference type="Google" id="ProtNLM"/>
    </source>
</evidence>